<reference evidence="1" key="1">
    <citation type="journal article" date="2013" name="J. Plant Res.">
        <title>Effect of fungi and light on seed germination of three Opuntia species from semiarid lands of central Mexico.</title>
        <authorList>
            <person name="Delgado-Sanchez P."/>
            <person name="Jimenez-Bremont J.F."/>
            <person name="Guerrero-Gonzalez Mde L."/>
            <person name="Flores J."/>
        </authorList>
    </citation>
    <scope>NUCLEOTIDE SEQUENCE</scope>
    <source>
        <tissue evidence="1">Cladode</tissue>
    </source>
</reference>
<organism evidence="1">
    <name type="scientific">Opuntia streptacantha</name>
    <name type="common">Prickly pear cactus</name>
    <name type="synonym">Opuntia cardona</name>
    <dbReference type="NCBI Taxonomy" id="393608"/>
    <lineage>
        <taxon>Eukaryota</taxon>
        <taxon>Viridiplantae</taxon>
        <taxon>Streptophyta</taxon>
        <taxon>Embryophyta</taxon>
        <taxon>Tracheophyta</taxon>
        <taxon>Spermatophyta</taxon>
        <taxon>Magnoliopsida</taxon>
        <taxon>eudicotyledons</taxon>
        <taxon>Gunneridae</taxon>
        <taxon>Pentapetalae</taxon>
        <taxon>Caryophyllales</taxon>
        <taxon>Cactineae</taxon>
        <taxon>Cactaceae</taxon>
        <taxon>Opuntioideae</taxon>
        <taxon>Opuntia</taxon>
    </lineage>
</organism>
<dbReference type="AlphaFoldDB" id="A0A7C8Z6N0"/>
<dbReference type="SUPFAM" id="SSF48403">
    <property type="entry name" value="Ankyrin repeat"/>
    <property type="match status" value="1"/>
</dbReference>
<sequence>MIRMDDDLQSWKPMEPNLKRAACEGDVEFLTKAVGSGKGQGYWLSRFTPKDCEARYAGNILHLAVWHAKEDFVKEVIRELPEVVVSRLLRHQEPAGELHNRTPALLAIERGESLIAEILTCGSRAELIQGIVDDQGNSPLFLAVKNGLDNVVTNSLNYQGALFIKWVGSGYQWLKVYCIELLCK</sequence>
<name>A0A7C8Z6N0_OPUST</name>
<accession>A0A7C8Z6N0</accession>
<dbReference type="InterPro" id="IPR036770">
    <property type="entry name" value="Ankyrin_rpt-contain_sf"/>
</dbReference>
<evidence type="ECO:0000313" key="1">
    <source>
        <dbReference type="EMBL" id="MBA4634850.1"/>
    </source>
</evidence>
<dbReference type="Gene3D" id="1.25.40.20">
    <property type="entry name" value="Ankyrin repeat-containing domain"/>
    <property type="match status" value="1"/>
</dbReference>
<protein>
    <submittedName>
        <fullName evidence="1">Uncharacterized protein</fullName>
    </submittedName>
</protein>
<dbReference type="EMBL" id="GISG01092719">
    <property type="protein sequence ID" value="MBA4634850.1"/>
    <property type="molecule type" value="Transcribed_RNA"/>
</dbReference>
<proteinExistence type="predicted"/>
<reference evidence="1" key="2">
    <citation type="submission" date="2020-07" db="EMBL/GenBank/DDBJ databases">
        <authorList>
            <person name="Vera ALvarez R."/>
            <person name="Arias-Moreno D.M."/>
            <person name="Jimenez-Jacinto V."/>
            <person name="Jimenez-Bremont J.F."/>
            <person name="Swaminathan K."/>
            <person name="Moose S.P."/>
            <person name="Guerrero-Gonzalez M.L."/>
            <person name="Marino-Ramirez L."/>
            <person name="Landsman D."/>
            <person name="Rodriguez-Kessler M."/>
            <person name="Delgado-Sanchez P."/>
        </authorList>
    </citation>
    <scope>NUCLEOTIDE SEQUENCE</scope>
    <source>
        <tissue evidence="1">Cladode</tissue>
    </source>
</reference>